<comment type="subcellular location">
    <subcellularLocation>
        <location evidence="1">Cytoplasm</location>
    </subcellularLocation>
</comment>
<evidence type="ECO:0000256" key="4">
    <source>
        <dbReference type="ARBA" id="ARBA00013266"/>
    </source>
</evidence>
<dbReference type="Gene3D" id="2.160.10.10">
    <property type="entry name" value="Hexapeptide repeat proteins"/>
    <property type="match status" value="1"/>
</dbReference>
<dbReference type="SUPFAM" id="SSF51161">
    <property type="entry name" value="Trimeric LpxA-like enzymes"/>
    <property type="match status" value="1"/>
</dbReference>
<dbReference type="InterPro" id="IPR001451">
    <property type="entry name" value="Hexapep"/>
</dbReference>
<evidence type="ECO:0000313" key="14">
    <source>
        <dbReference type="Proteomes" id="UP000077245"/>
    </source>
</evidence>
<dbReference type="NCBIfam" id="NF041874">
    <property type="entry name" value="EPS_EpsC"/>
    <property type="match status" value="1"/>
</dbReference>
<evidence type="ECO:0000256" key="2">
    <source>
        <dbReference type="ARBA" id="ARBA00004876"/>
    </source>
</evidence>
<accession>A0A166CSQ5</accession>
<dbReference type="Gene3D" id="1.10.3130.10">
    <property type="entry name" value="serine acetyltransferase, domain 1"/>
    <property type="match status" value="1"/>
</dbReference>
<evidence type="ECO:0000256" key="11">
    <source>
        <dbReference type="ARBA" id="ARBA00023315"/>
    </source>
</evidence>
<dbReference type="EC" id="2.3.1.30" evidence="4"/>
<dbReference type="PIRSF" id="PIRSF000441">
    <property type="entry name" value="CysE"/>
    <property type="match status" value="1"/>
</dbReference>
<evidence type="ECO:0000256" key="6">
    <source>
        <dbReference type="ARBA" id="ARBA00022490"/>
    </source>
</evidence>
<comment type="similarity">
    <text evidence="3">Belongs to the transferase hexapeptide repeat family.</text>
</comment>
<comment type="pathway">
    <text evidence="2">Amino-acid biosynthesis; L-cysteine biosynthesis; L-cysteine from L-serine: step 1/2.</text>
</comment>
<dbReference type="PANTHER" id="PTHR42811">
    <property type="entry name" value="SERINE ACETYLTRANSFERASE"/>
    <property type="match status" value="1"/>
</dbReference>
<evidence type="ECO:0000256" key="12">
    <source>
        <dbReference type="ARBA" id="ARBA00049486"/>
    </source>
</evidence>
<keyword evidence="14" id="KW-1185">Reference proteome</keyword>
<dbReference type="AlphaFoldDB" id="A0A166CSQ5"/>
<dbReference type="FunFam" id="1.10.3130.10:FF:000003">
    <property type="entry name" value="Serine acetyltransferase"/>
    <property type="match status" value="1"/>
</dbReference>
<evidence type="ECO:0000256" key="3">
    <source>
        <dbReference type="ARBA" id="ARBA00007274"/>
    </source>
</evidence>
<reference evidence="13 14" key="1">
    <citation type="submission" date="2016-04" db="EMBL/GenBank/DDBJ databases">
        <title>Genome sequence of Methanobrevibacter curvatus DSM 11111.</title>
        <authorList>
            <person name="Poehlein A."/>
            <person name="Seedorf H."/>
            <person name="Daniel R."/>
        </authorList>
    </citation>
    <scope>NUCLEOTIDE SEQUENCE [LARGE SCALE GENOMIC DNA]</scope>
    <source>
        <strain evidence="13 14">DSM 11111</strain>
    </source>
</reference>
<sequence>MFDRIKEDITMVRLRDPAARSKVEIFFCYPGIHAIWVHLIAHKFWKWKSYFIARLISHINRFFTGIEIHPAAQIGRRVFIDHGMGVVIGETTSVGDDVLIYQGVVLGGTSLYKEKRHPTVGNGVVIGAGAKIFGAVKIGDGSKVGGGAVVLKDVPPGDTVVGVPGKNVSENRHCAIDQEHQDLPDPINETIRELILRQSELEIEIANLKRKK</sequence>
<keyword evidence="7" id="KW-0028">Amino-acid biosynthesis</keyword>
<proteinExistence type="inferred from homology"/>
<protein>
    <recommendedName>
        <fullName evidence="5">Serine acetyltransferase</fullName>
        <ecNumber evidence="4">2.3.1.30</ecNumber>
    </recommendedName>
</protein>
<dbReference type="GO" id="GO:0009001">
    <property type="term" value="F:serine O-acetyltransferase activity"/>
    <property type="evidence" value="ECO:0007669"/>
    <property type="project" value="UniProtKB-EC"/>
</dbReference>
<organism evidence="13 14">
    <name type="scientific">Methanobrevibacter curvatus</name>
    <dbReference type="NCBI Taxonomy" id="49547"/>
    <lineage>
        <taxon>Archaea</taxon>
        <taxon>Methanobacteriati</taxon>
        <taxon>Methanobacteriota</taxon>
        <taxon>Methanomada group</taxon>
        <taxon>Methanobacteria</taxon>
        <taxon>Methanobacteriales</taxon>
        <taxon>Methanobacteriaceae</taxon>
        <taxon>Methanobrevibacter</taxon>
    </lineage>
</organism>
<dbReference type="InterPro" id="IPR053376">
    <property type="entry name" value="Serine_acetyltransferase"/>
</dbReference>
<name>A0A166CSQ5_9EURY</name>
<evidence type="ECO:0000256" key="1">
    <source>
        <dbReference type="ARBA" id="ARBA00004496"/>
    </source>
</evidence>
<evidence type="ECO:0000256" key="10">
    <source>
        <dbReference type="ARBA" id="ARBA00023192"/>
    </source>
</evidence>
<comment type="catalytic activity">
    <reaction evidence="12">
        <text>L-serine + acetyl-CoA = O-acetyl-L-serine + CoA</text>
        <dbReference type="Rhea" id="RHEA:24560"/>
        <dbReference type="ChEBI" id="CHEBI:33384"/>
        <dbReference type="ChEBI" id="CHEBI:57287"/>
        <dbReference type="ChEBI" id="CHEBI:57288"/>
        <dbReference type="ChEBI" id="CHEBI:58340"/>
        <dbReference type="EC" id="2.3.1.30"/>
    </reaction>
</comment>
<keyword evidence="8 13" id="KW-0808">Transferase</keyword>
<dbReference type="GO" id="GO:0005737">
    <property type="term" value="C:cytoplasm"/>
    <property type="evidence" value="ECO:0007669"/>
    <property type="project" value="UniProtKB-SubCell"/>
</dbReference>
<dbReference type="RefSeq" id="WP_067088735.1">
    <property type="nucleotide sequence ID" value="NZ_LWMV01000009.1"/>
</dbReference>
<dbReference type="InterPro" id="IPR045304">
    <property type="entry name" value="LbH_SAT"/>
</dbReference>
<dbReference type="NCBIfam" id="TIGR01172">
    <property type="entry name" value="cysE"/>
    <property type="match status" value="1"/>
</dbReference>
<comment type="caution">
    <text evidence="13">The sequence shown here is derived from an EMBL/GenBank/DDBJ whole genome shotgun (WGS) entry which is preliminary data.</text>
</comment>
<keyword evidence="6" id="KW-0963">Cytoplasm</keyword>
<evidence type="ECO:0000256" key="8">
    <source>
        <dbReference type="ARBA" id="ARBA00022679"/>
    </source>
</evidence>
<dbReference type="OrthoDB" id="10940at2157"/>
<keyword evidence="11 13" id="KW-0012">Acyltransferase</keyword>
<keyword evidence="9" id="KW-0677">Repeat</keyword>
<dbReference type="EMBL" id="LWMV01000009">
    <property type="protein sequence ID" value="KZX16517.1"/>
    <property type="molecule type" value="Genomic_DNA"/>
</dbReference>
<dbReference type="InterPro" id="IPR011004">
    <property type="entry name" value="Trimer_LpxA-like_sf"/>
</dbReference>
<dbReference type="PROSITE" id="PS00101">
    <property type="entry name" value="HEXAPEP_TRANSFERASES"/>
    <property type="match status" value="1"/>
</dbReference>
<evidence type="ECO:0000313" key="13">
    <source>
        <dbReference type="EMBL" id="KZX16517.1"/>
    </source>
</evidence>
<dbReference type="InterPro" id="IPR005881">
    <property type="entry name" value="Ser_O-AcTrfase"/>
</dbReference>
<keyword evidence="10" id="KW-0198">Cysteine biosynthesis</keyword>
<dbReference type="PATRIC" id="fig|49547.3.peg.54"/>
<dbReference type="FunFam" id="2.160.10.10:FF:000007">
    <property type="entry name" value="Serine acetyltransferase"/>
    <property type="match status" value="1"/>
</dbReference>
<dbReference type="Pfam" id="PF00132">
    <property type="entry name" value="Hexapep"/>
    <property type="match status" value="1"/>
</dbReference>
<dbReference type="InterPro" id="IPR042122">
    <property type="entry name" value="Ser_AcTrfase_N_sf"/>
</dbReference>
<dbReference type="CDD" id="cd03354">
    <property type="entry name" value="LbH_SAT"/>
    <property type="match status" value="1"/>
</dbReference>
<evidence type="ECO:0000256" key="5">
    <source>
        <dbReference type="ARBA" id="ARBA00018522"/>
    </source>
</evidence>
<dbReference type="Proteomes" id="UP000077245">
    <property type="component" value="Unassembled WGS sequence"/>
</dbReference>
<dbReference type="InterPro" id="IPR018357">
    <property type="entry name" value="Hexapep_transf_CS"/>
</dbReference>
<evidence type="ECO:0000256" key="7">
    <source>
        <dbReference type="ARBA" id="ARBA00022605"/>
    </source>
</evidence>
<dbReference type="STRING" id="49547.MBCUR_00510"/>
<evidence type="ECO:0000256" key="9">
    <source>
        <dbReference type="ARBA" id="ARBA00022737"/>
    </source>
</evidence>
<dbReference type="GO" id="GO:0006535">
    <property type="term" value="P:cysteine biosynthetic process from serine"/>
    <property type="evidence" value="ECO:0007669"/>
    <property type="project" value="InterPro"/>
</dbReference>
<gene>
    <name evidence="13" type="primary">cysE</name>
    <name evidence="13" type="ORF">MBCUR_00510</name>
</gene>